<feature type="domain" description="HTH myb-type" evidence="8">
    <location>
        <begin position="114"/>
        <end position="171"/>
    </location>
</feature>
<dbReference type="EMBL" id="JARKNE010000003">
    <property type="protein sequence ID" value="KAK5838226.1"/>
    <property type="molecule type" value="Genomic_DNA"/>
</dbReference>
<dbReference type="InterPro" id="IPR017930">
    <property type="entry name" value="Myb_dom"/>
</dbReference>
<feature type="compositionally biased region" description="Polar residues" evidence="5">
    <location>
        <begin position="323"/>
        <end position="334"/>
    </location>
</feature>
<dbReference type="InterPro" id="IPR009057">
    <property type="entry name" value="Homeodomain-like_sf"/>
</dbReference>
<dbReference type="PANTHER" id="PTHR35021">
    <property type="match status" value="1"/>
</dbReference>
<name>A0ABR0QFZ5_GOSAR</name>
<dbReference type="PANTHER" id="PTHR35021:SF8">
    <property type="entry name" value="FIBER PROTEIN FB17"/>
    <property type="match status" value="1"/>
</dbReference>
<evidence type="ECO:0000256" key="4">
    <source>
        <dbReference type="ARBA" id="ARBA00023242"/>
    </source>
</evidence>
<evidence type="ECO:0000313" key="10">
    <source>
        <dbReference type="Proteomes" id="UP001358586"/>
    </source>
</evidence>
<dbReference type="NCBIfam" id="TIGR01557">
    <property type="entry name" value="myb_SHAQKYF"/>
    <property type="match status" value="1"/>
</dbReference>
<feature type="region of interest" description="Disordered" evidence="5">
    <location>
        <begin position="187"/>
        <end position="231"/>
    </location>
</feature>
<dbReference type="CDD" id="cd00167">
    <property type="entry name" value="SANT"/>
    <property type="match status" value="2"/>
</dbReference>
<evidence type="ECO:0000256" key="3">
    <source>
        <dbReference type="ARBA" id="ARBA00023163"/>
    </source>
</evidence>
<feature type="compositionally biased region" description="Low complexity" evidence="5">
    <location>
        <begin position="200"/>
        <end position="220"/>
    </location>
</feature>
<dbReference type="SMART" id="SM00717">
    <property type="entry name" value="SANT"/>
    <property type="match status" value="2"/>
</dbReference>
<feature type="domain" description="Myb-like" evidence="6">
    <location>
        <begin position="4"/>
        <end position="58"/>
    </location>
</feature>
<feature type="domain" description="Myb-like" evidence="6">
    <location>
        <begin position="115"/>
        <end position="167"/>
    </location>
</feature>
<gene>
    <name evidence="9" type="ORF">PVK06_006953</name>
</gene>
<feature type="region of interest" description="Disordered" evidence="5">
    <location>
        <begin position="79"/>
        <end position="119"/>
    </location>
</feature>
<evidence type="ECO:0000259" key="8">
    <source>
        <dbReference type="PROSITE" id="PS51294"/>
    </source>
</evidence>
<comment type="subcellular location">
    <subcellularLocation>
        <location evidence="1">Nucleus</location>
    </subcellularLocation>
</comment>
<keyword evidence="3" id="KW-0804">Transcription</keyword>
<feature type="compositionally biased region" description="Polar residues" evidence="5">
    <location>
        <begin position="99"/>
        <end position="110"/>
    </location>
</feature>
<keyword evidence="4" id="KW-0539">Nucleus</keyword>
<keyword evidence="2" id="KW-0805">Transcription regulation</keyword>
<evidence type="ECO:0000256" key="1">
    <source>
        <dbReference type="ARBA" id="ARBA00004123"/>
    </source>
</evidence>
<feature type="region of interest" description="Disordered" evidence="5">
    <location>
        <begin position="323"/>
        <end position="373"/>
    </location>
</feature>
<feature type="domain" description="SANT" evidence="7">
    <location>
        <begin position="123"/>
        <end position="171"/>
    </location>
</feature>
<evidence type="ECO:0000256" key="5">
    <source>
        <dbReference type="SAM" id="MobiDB-lite"/>
    </source>
</evidence>
<dbReference type="InterPro" id="IPR006447">
    <property type="entry name" value="Myb_dom_plants"/>
</dbReference>
<dbReference type="Proteomes" id="UP001358586">
    <property type="component" value="Chromosome 3"/>
</dbReference>
<keyword evidence="10" id="KW-1185">Reference proteome</keyword>
<dbReference type="SUPFAM" id="SSF46689">
    <property type="entry name" value="Homeodomain-like"/>
    <property type="match status" value="2"/>
</dbReference>
<dbReference type="PROSITE" id="PS50090">
    <property type="entry name" value="MYB_LIKE"/>
    <property type="match status" value="2"/>
</dbReference>
<evidence type="ECO:0000259" key="6">
    <source>
        <dbReference type="PROSITE" id="PS50090"/>
    </source>
</evidence>
<proteinExistence type="predicted"/>
<dbReference type="Gene3D" id="1.10.10.60">
    <property type="entry name" value="Homeodomain-like"/>
    <property type="match status" value="2"/>
</dbReference>
<dbReference type="InterPro" id="IPR001005">
    <property type="entry name" value="SANT/Myb"/>
</dbReference>
<comment type="caution">
    <text evidence="9">The sequence shown here is derived from an EMBL/GenBank/DDBJ whole genome shotgun (WGS) entry which is preliminary data.</text>
</comment>
<dbReference type="InterPro" id="IPR017884">
    <property type="entry name" value="SANT_dom"/>
</dbReference>
<reference evidence="9 10" key="1">
    <citation type="submission" date="2023-03" db="EMBL/GenBank/DDBJ databases">
        <title>WGS of Gossypium arboreum.</title>
        <authorList>
            <person name="Yu D."/>
        </authorList>
    </citation>
    <scope>NUCLEOTIDE SEQUENCE [LARGE SCALE GENOMIC DNA]</scope>
    <source>
        <tissue evidence="9">Leaf</tissue>
    </source>
</reference>
<sequence length="713" mass="79377">MTVEEAVNSSEWSREQDKAFENALATYPEDSLDRWEKIAADVPGKNLKEIKEHYELLEDDVNRIVSGCVPLPPYNSFEGSTGHAGDEGTGKKGSGHLSHCNNDSNHGSKNSRSDQERRKGIAWTEDEHRLFLLGLEKYGKGDWRSISRNFVVTRTPTQVASHAQKYFIRLNSMNKDRRRSSIHDITSVGNGDIASQGPITGQSNGAAAGGSSAKSAKQTSQHPASPPGVDMYGALTIGQPIGGPLVSAVGRPVNLPASAHMGYGVTVPGAPMNMGPATYPMPHSTAHSHRRTFQRTDRVLLSIIHFHTIVYWSPSNNCGFHFPNGTQSGPSMSSGRKKNKELASDNSPEEKRRRHQGTSDTDVASTSKKHPKPKIKYKLKELIDEKPVETIVKVLKDRIDRKMKNDKMAGMESVILVVRTMMANNASHLLPEVLGSLKQIKKQWPVRSDIQTEKQNLQLIKKSYKDKVLTEEEAKNELFAVGMKIEGLDEQRLKDLTNTDNLNAIFSGSMEFSVETLKTKFFSAFPWLRESTEINSHVIPVDQDHRNLPTRETLLSNFSTETNGLVSPVDQGNGGFVSFEVLRSNLCNLISQLYDENNKEVGISDYDGLQLALKDTGWGRPPDYLEPVATRIEKARGEPTADIHKVSLLLVCAAVKEMEELTLEYSKWDMLKKWAATLNVAKKSGFIVEFADNLLLTKLFAYFAFFPTHVEWD</sequence>
<feature type="compositionally biased region" description="Basic and acidic residues" evidence="5">
    <location>
        <begin position="340"/>
        <end position="351"/>
    </location>
</feature>
<protein>
    <submittedName>
        <fullName evidence="9">Uncharacterized protein</fullName>
    </submittedName>
</protein>
<evidence type="ECO:0000256" key="2">
    <source>
        <dbReference type="ARBA" id="ARBA00023015"/>
    </source>
</evidence>
<evidence type="ECO:0000313" key="9">
    <source>
        <dbReference type="EMBL" id="KAK5838226.1"/>
    </source>
</evidence>
<evidence type="ECO:0000259" key="7">
    <source>
        <dbReference type="PROSITE" id="PS51293"/>
    </source>
</evidence>
<dbReference type="PROSITE" id="PS51293">
    <property type="entry name" value="SANT"/>
    <property type="match status" value="1"/>
</dbReference>
<dbReference type="PROSITE" id="PS51294">
    <property type="entry name" value="HTH_MYB"/>
    <property type="match status" value="1"/>
</dbReference>
<organism evidence="9 10">
    <name type="scientific">Gossypium arboreum</name>
    <name type="common">Tree cotton</name>
    <name type="synonym">Gossypium nanking</name>
    <dbReference type="NCBI Taxonomy" id="29729"/>
    <lineage>
        <taxon>Eukaryota</taxon>
        <taxon>Viridiplantae</taxon>
        <taxon>Streptophyta</taxon>
        <taxon>Embryophyta</taxon>
        <taxon>Tracheophyta</taxon>
        <taxon>Spermatophyta</taxon>
        <taxon>Magnoliopsida</taxon>
        <taxon>eudicotyledons</taxon>
        <taxon>Gunneridae</taxon>
        <taxon>Pentapetalae</taxon>
        <taxon>rosids</taxon>
        <taxon>malvids</taxon>
        <taxon>Malvales</taxon>
        <taxon>Malvaceae</taxon>
        <taxon>Malvoideae</taxon>
        <taxon>Gossypium</taxon>
    </lineage>
</organism>
<accession>A0ABR0QFZ5</accession>
<dbReference type="Pfam" id="PF00249">
    <property type="entry name" value="Myb_DNA-binding"/>
    <property type="match status" value="2"/>
</dbReference>